<dbReference type="Gene3D" id="1.10.760.10">
    <property type="entry name" value="Cytochrome c-like domain"/>
    <property type="match status" value="1"/>
</dbReference>
<dbReference type="STRING" id="34027.SAMN05421829_109158"/>
<dbReference type="Proteomes" id="UP000186819">
    <property type="component" value="Unassembled WGS sequence"/>
</dbReference>
<dbReference type="SUPFAM" id="SSF46626">
    <property type="entry name" value="Cytochrome c"/>
    <property type="match status" value="1"/>
</dbReference>
<proteinExistence type="predicted"/>
<dbReference type="AlphaFoldDB" id="A0A1N6XY12"/>
<sequence>MLRKSMLIVPFMLCGNLADAGETTRDASRGELLYSTHCEACHNLDVHWRDKRVVTDWKSLRLEVRRWQDVAGAGWGNEDIEEVARYLNALHYRFPAPH</sequence>
<dbReference type="EMBL" id="FTMD01000009">
    <property type="protein sequence ID" value="SIR07109.1"/>
    <property type="molecule type" value="Genomic_DNA"/>
</dbReference>
<dbReference type="GO" id="GO:0009055">
    <property type="term" value="F:electron transfer activity"/>
    <property type="evidence" value="ECO:0007669"/>
    <property type="project" value="InterPro"/>
</dbReference>
<dbReference type="OrthoDB" id="9796294at2"/>
<dbReference type="GO" id="GO:0020037">
    <property type="term" value="F:heme binding"/>
    <property type="evidence" value="ECO:0007669"/>
    <property type="project" value="InterPro"/>
</dbReference>
<dbReference type="RefSeq" id="WP_076602882.1">
    <property type="nucleotide sequence ID" value="NZ_FTMD01000009.1"/>
</dbReference>
<evidence type="ECO:0000313" key="1">
    <source>
        <dbReference type="EMBL" id="SIR07109.1"/>
    </source>
</evidence>
<reference evidence="2" key="1">
    <citation type="submission" date="2017-01" db="EMBL/GenBank/DDBJ databases">
        <authorList>
            <person name="Varghese N."/>
            <person name="Submissions S."/>
        </authorList>
    </citation>
    <scope>NUCLEOTIDE SEQUENCE [LARGE SCALE GENOMIC DNA]</scope>
    <source>
        <strain evidence="2">ATCC 51758</strain>
    </source>
</reference>
<organism evidence="1 2">
    <name type="scientific">Aromatoleum tolulyticum</name>
    <dbReference type="NCBI Taxonomy" id="34027"/>
    <lineage>
        <taxon>Bacteria</taxon>
        <taxon>Pseudomonadati</taxon>
        <taxon>Pseudomonadota</taxon>
        <taxon>Betaproteobacteria</taxon>
        <taxon>Rhodocyclales</taxon>
        <taxon>Rhodocyclaceae</taxon>
        <taxon>Aromatoleum</taxon>
    </lineage>
</organism>
<evidence type="ECO:0008006" key="3">
    <source>
        <dbReference type="Google" id="ProtNLM"/>
    </source>
</evidence>
<accession>A0A1N6XY12</accession>
<keyword evidence="2" id="KW-1185">Reference proteome</keyword>
<dbReference type="InterPro" id="IPR036909">
    <property type="entry name" value="Cyt_c-like_dom_sf"/>
</dbReference>
<gene>
    <name evidence="1" type="ORF">SAMN05421829_109158</name>
</gene>
<protein>
    <recommendedName>
        <fullName evidence="3">Cytochrome c domain-containing protein</fullName>
    </recommendedName>
</protein>
<evidence type="ECO:0000313" key="2">
    <source>
        <dbReference type="Proteomes" id="UP000186819"/>
    </source>
</evidence>
<name>A0A1N6XY12_9RHOO</name>